<feature type="transmembrane region" description="Helical" evidence="10">
    <location>
        <begin position="111"/>
        <end position="131"/>
    </location>
</feature>
<evidence type="ECO:0000256" key="2">
    <source>
        <dbReference type="ARBA" id="ARBA00004337"/>
    </source>
</evidence>
<dbReference type="PANTHER" id="PTHR31525:SF1">
    <property type="entry name" value="HEME TRANSPORTER HRG1"/>
    <property type="match status" value="1"/>
</dbReference>
<keyword evidence="7 10" id="KW-1133">Transmembrane helix</keyword>
<evidence type="ECO:0000256" key="7">
    <source>
        <dbReference type="ARBA" id="ARBA00022989"/>
    </source>
</evidence>
<dbReference type="InterPro" id="IPR026218">
    <property type="entry name" value="HRG"/>
</dbReference>
<dbReference type="Proteomes" id="UP001249851">
    <property type="component" value="Unassembled WGS sequence"/>
</dbReference>
<keyword evidence="12" id="KW-1185">Reference proteome</keyword>
<dbReference type="GO" id="GO:0005886">
    <property type="term" value="C:plasma membrane"/>
    <property type="evidence" value="ECO:0007669"/>
    <property type="project" value="TreeGrafter"/>
</dbReference>
<feature type="transmembrane region" description="Helical" evidence="10">
    <location>
        <begin position="40"/>
        <end position="59"/>
    </location>
</feature>
<keyword evidence="5 10" id="KW-0812">Transmembrane</keyword>
<dbReference type="AlphaFoldDB" id="A0AAD9QPB2"/>
<evidence type="ECO:0000256" key="6">
    <source>
        <dbReference type="ARBA" id="ARBA00022753"/>
    </source>
</evidence>
<dbReference type="GO" id="GO:0015232">
    <property type="term" value="F:heme transmembrane transporter activity"/>
    <property type="evidence" value="ECO:0007669"/>
    <property type="project" value="InterPro"/>
</dbReference>
<gene>
    <name evidence="11" type="ORF">P5673_011533</name>
</gene>
<comment type="caution">
    <text evidence="11">The sequence shown here is derived from an EMBL/GenBank/DDBJ whole genome shotgun (WGS) entry which is preliminary data.</text>
</comment>
<dbReference type="GO" id="GO:0020037">
    <property type="term" value="F:heme binding"/>
    <property type="evidence" value="ECO:0007669"/>
    <property type="project" value="TreeGrafter"/>
</dbReference>
<reference evidence="11" key="2">
    <citation type="journal article" date="2023" name="Science">
        <title>Genomic signatures of disease resistance in endangered staghorn corals.</title>
        <authorList>
            <person name="Vollmer S.V."/>
            <person name="Selwyn J.D."/>
            <person name="Despard B.A."/>
            <person name="Roesel C.L."/>
        </authorList>
    </citation>
    <scope>NUCLEOTIDE SEQUENCE</scope>
    <source>
        <strain evidence="11">K2</strain>
    </source>
</reference>
<keyword evidence="6" id="KW-0967">Endosome</keyword>
<keyword evidence="8 10" id="KW-0472">Membrane</keyword>
<evidence type="ECO:0000256" key="3">
    <source>
        <dbReference type="ARBA" id="ARBA00006203"/>
    </source>
</evidence>
<evidence type="ECO:0000256" key="8">
    <source>
        <dbReference type="ARBA" id="ARBA00023136"/>
    </source>
</evidence>
<name>A0AAD9QPB2_ACRCE</name>
<dbReference type="PROSITE" id="PS51257">
    <property type="entry name" value="PROKAR_LIPOPROTEIN"/>
    <property type="match status" value="1"/>
</dbReference>
<protein>
    <submittedName>
        <fullName evidence="11">Heme transporter HRG1</fullName>
    </submittedName>
</protein>
<evidence type="ECO:0000256" key="9">
    <source>
        <dbReference type="ARBA" id="ARBA00023228"/>
    </source>
</evidence>
<evidence type="ECO:0000313" key="11">
    <source>
        <dbReference type="EMBL" id="KAK2564840.1"/>
    </source>
</evidence>
<sequence length="153" mass="17160">MGECLKYNLVTRIIAAFVGAGVGISGCVAFAKVYRNYNAAAWAALSAVFAIVFLYLHFVVRQDHERHISRLKFTVIMFIGISGLTAATIDFVVNVTLGITHHESGVRTDGYFIACVWNFLTFKWGLLTFFASRKFRKKYYDSDPQSRGLVQST</sequence>
<evidence type="ECO:0000256" key="4">
    <source>
        <dbReference type="ARBA" id="ARBA00022448"/>
    </source>
</evidence>
<dbReference type="EMBL" id="JARQWQ010000021">
    <property type="protein sequence ID" value="KAK2564840.1"/>
    <property type="molecule type" value="Genomic_DNA"/>
</dbReference>
<comment type="similarity">
    <text evidence="3">Belongs to the HRG family.</text>
</comment>
<dbReference type="PANTHER" id="PTHR31525">
    <property type="entry name" value="HEME TRANSPORTER HRG1"/>
    <property type="match status" value="1"/>
</dbReference>
<dbReference type="GO" id="GO:0010008">
    <property type="term" value="C:endosome membrane"/>
    <property type="evidence" value="ECO:0007669"/>
    <property type="project" value="UniProtKB-SubCell"/>
</dbReference>
<keyword evidence="4" id="KW-0813">Transport</keyword>
<comment type="subcellular location">
    <subcellularLocation>
        <location evidence="2">Endosome membrane</location>
        <topology evidence="2">Multi-pass membrane protein</topology>
    </subcellularLocation>
    <subcellularLocation>
        <location evidence="1">Lysosome membrane</location>
        <topology evidence="1">Multi-pass membrane protein</topology>
    </subcellularLocation>
</comment>
<evidence type="ECO:0000256" key="1">
    <source>
        <dbReference type="ARBA" id="ARBA00004155"/>
    </source>
</evidence>
<evidence type="ECO:0000256" key="5">
    <source>
        <dbReference type="ARBA" id="ARBA00022692"/>
    </source>
</evidence>
<keyword evidence="9" id="KW-0458">Lysosome</keyword>
<evidence type="ECO:0000256" key="10">
    <source>
        <dbReference type="SAM" id="Phobius"/>
    </source>
</evidence>
<feature type="transmembrane region" description="Helical" evidence="10">
    <location>
        <begin position="71"/>
        <end position="99"/>
    </location>
</feature>
<accession>A0AAD9QPB2</accession>
<evidence type="ECO:0000313" key="12">
    <source>
        <dbReference type="Proteomes" id="UP001249851"/>
    </source>
</evidence>
<dbReference type="PRINTS" id="PR02095">
    <property type="entry name" value="TRNSPORTRHRG"/>
</dbReference>
<reference evidence="11" key="1">
    <citation type="journal article" date="2023" name="G3 (Bethesda)">
        <title>Whole genome assembly and annotation of the endangered Caribbean coral Acropora cervicornis.</title>
        <authorList>
            <person name="Selwyn J.D."/>
            <person name="Vollmer S.V."/>
        </authorList>
    </citation>
    <scope>NUCLEOTIDE SEQUENCE</scope>
    <source>
        <strain evidence="11">K2</strain>
    </source>
</reference>
<feature type="transmembrane region" description="Helical" evidence="10">
    <location>
        <begin position="12"/>
        <end position="34"/>
    </location>
</feature>
<dbReference type="Pfam" id="PF16954">
    <property type="entry name" value="HRG"/>
    <property type="match status" value="1"/>
</dbReference>
<organism evidence="11 12">
    <name type="scientific">Acropora cervicornis</name>
    <name type="common">Staghorn coral</name>
    <dbReference type="NCBI Taxonomy" id="6130"/>
    <lineage>
        <taxon>Eukaryota</taxon>
        <taxon>Metazoa</taxon>
        <taxon>Cnidaria</taxon>
        <taxon>Anthozoa</taxon>
        <taxon>Hexacorallia</taxon>
        <taxon>Scleractinia</taxon>
        <taxon>Astrocoeniina</taxon>
        <taxon>Acroporidae</taxon>
        <taxon>Acropora</taxon>
    </lineage>
</organism>
<proteinExistence type="inferred from homology"/>
<dbReference type="GO" id="GO:0005765">
    <property type="term" value="C:lysosomal membrane"/>
    <property type="evidence" value="ECO:0007669"/>
    <property type="project" value="UniProtKB-SubCell"/>
</dbReference>